<feature type="domain" description="XdhC- CoxI" evidence="1">
    <location>
        <begin position="51"/>
        <end position="108"/>
    </location>
</feature>
<evidence type="ECO:0000313" key="3">
    <source>
        <dbReference type="EMBL" id="QAB15953.1"/>
    </source>
</evidence>
<organism evidence="3 4">
    <name type="scientific">Hydrogenovibrio thermophilus</name>
    <dbReference type="NCBI Taxonomy" id="265883"/>
    <lineage>
        <taxon>Bacteria</taxon>
        <taxon>Pseudomonadati</taxon>
        <taxon>Pseudomonadota</taxon>
        <taxon>Gammaproteobacteria</taxon>
        <taxon>Thiotrichales</taxon>
        <taxon>Piscirickettsiaceae</taxon>
        <taxon>Hydrogenovibrio</taxon>
    </lineage>
</organism>
<evidence type="ECO:0000259" key="1">
    <source>
        <dbReference type="Pfam" id="PF02625"/>
    </source>
</evidence>
<sequence>MRWPVSEITRLARNWTPPPRRSVYFWRVKPYVHSTEPEAKMLNWQTLSTLVNAEDPFVLVTVGRVSGSSPRETGAKMLIQSHRTLGTIGGGNLEFFAQTHARELLATAPDNQLSEYTTSLVPKFDQCCGGVVQLIFEKVHPASSTWLNQLQYVIQQNAQAWLKSDLIRGERSLITATEERPSYAENQEEISFQDVTVPQWHALQHQLIEPIQSTALPIFLFGAGHVGRALLNQLQWLDADITCIDSRAEQQPALRADNVQYRITDDWASIIEHAPDHAYFLVMTHSHELDYRLTQAILEKGRFAYFGLIGSRTKKVRFERQLKQHSLSDTTLARMTCPIGLPQITGKSPEVIAASVTAQLLQVQSEHTQTAKSAAFEQDAHATFLNQTP</sequence>
<gene>
    <name evidence="3" type="primary">xdhC</name>
    <name evidence="3" type="ORF">EPV75_09870</name>
</gene>
<proteinExistence type="predicted"/>
<feature type="domain" description="XdhC Rossmann" evidence="2">
    <location>
        <begin position="219"/>
        <end position="360"/>
    </location>
</feature>
<dbReference type="KEGG" id="htr:EPV75_09870"/>
<accession>A0A410H4U7</accession>
<dbReference type="PANTHER" id="PTHR30388">
    <property type="entry name" value="ALDEHYDE OXIDOREDUCTASE MOLYBDENUM COFACTOR ASSEMBLY PROTEIN"/>
    <property type="match status" value="1"/>
</dbReference>
<dbReference type="InterPro" id="IPR052698">
    <property type="entry name" value="MoCofactor_Util/Proc"/>
</dbReference>
<evidence type="ECO:0000259" key="2">
    <source>
        <dbReference type="Pfam" id="PF13478"/>
    </source>
</evidence>
<dbReference type="Pfam" id="PF13478">
    <property type="entry name" value="XdhC_C"/>
    <property type="match status" value="1"/>
</dbReference>
<dbReference type="InterPro" id="IPR027051">
    <property type="entry name" value="XdhC_Rossmann_dom"/>
</dbReference>
<dbReference type="SUPFAM" id="SSF51735">
    <property type="entry name" value="NAD(P)-binding Rossmann-fold domains"/>
    <property type="match status" value="1"/>
</dbReference>
<protein>
    <submittedName>
        <fullName evidence="3">Xanthine dehydrogenase accessory protein XdhC</fullName>
    </submittedName>
</protein>
<dbReference type="NCBIfam" id="TIGR02964">
    <property type="entry name" value="xanthine_xdhC"/>
    <property type="match status" value="1"/>
</dbReference>
<name>A0A410H4U7_9GAMM</name>
<dbReference type="EMBL" id="CP035033">
    <property type="protein sequence ID" value="QAB15953.1"/>
    <property type="molecule type" value="Genomic_DNA"/>
</dbReference>
<dbReference type="AlphaFoldDB" id="A0A410H4U7"/>
<dbReference type="InterPro" id="IPR014308">
    <property type="entry name" value="Xanthine_DH_XdhC"/>
</dbReference>
<dbReference type="Proteomes" id="UP000285478">
    <property type="component" value="Chromosome"/>
</dbReference>
<dbReference type="Gene3D" id="3.40.50.720">
    <property type="entry name" value="NAD(P)-binding Rossmann-like Domain"/>
    <property type="match status" value="1"/>
</dbReference>
<reference evidence="3 4" key="1">
    <citation type="journal article" date="2018" name="Environ. Microbiol.">
        <title>Genomes of ubiquitous marine and hypersaline Hydrogenovibrio, Thiomicrorhabdus and Thiomicrospira spp. encode a diversity of mechanisms to sustain chemolithoautotrophy in heterogeneous environments.</title>
        <authorList>
            <person name="Scott K.M."/>
            <person name="Williams J."/>
            <person name="Porter C.M.B."/>
            <person name="Russel S."/>
            <person name="Harmer T.L."/>
            <person name="Paul J.H."/>
            <person name="Antonen K.M."/>
            <person name="Bridges M.K."/>
            <person name="Camper G.J."/>
            <person name="Campla C.K."/>
            <person name="Casella L.G."/>
            <person name="Chase E."/>
            <person name="Conrad J.W."/>
            <person name="Cruz M.C."/>
            <person name="Dunlap D.S."/>
            <person name="Duran L."/>
            <person name="Fahsbender E.M."/>
            <person name="Goldsmith D.B."/>
            <person name="Keeley R.F."/>
            <person name="Kondoff M.R."/>
            <person name="Kussy B.I."/>
            <person name="Lane M.K."/>
            <person name="Lawler S."/>
            <person name="Leigh B.A."/>
            <person name="Lewis C."/>
            <person name="Lostal L.M."/>
            <person name="Marking D."/>
            <person name="Mancera P.A."/>
            <person name="McClenthan E.C."/>
            <person name="McIntyre E.A."/>
            <person name="Mine J.A."/>
            <person name="Modi S."/>
            <person name="Moore B.D."/>
            <person name="Morgan W.A."/>
            <person name="Nelson K.M."/>
            <person name="Nguyen K.N."/>
            <person name="Ogburn N."/>
            <person name="Parrino D.G."/>
            <person name="Pedapudi A.D."/>
            <person name="Pelham R.P."/>
            <person name="Preece A.M."/>
            <person name="Rampersad E.A."/>
            <person name="Richardson J.C."/>
            <person name="Rodgers C.M."/>
            <person name="Schaffer B.L."/>
            <person name="Sheridan N.E."/>
            <person name="Solone M.R."/>
            <person name="Staley Z.R."/>
            <person name="Tabuchi M."/>
            <person name="Waide R.J."/>
            <person name="Wanjugi P.W."/>
            <person name="Young S."/>
            <person name="Clum A."/>
            <person name="Daum C."/>
            <person name="Huntemann M."/>
            <person name="Ivanova N."/>
            <person name="Kyrpides N."/>
            <person name="Mikhailova N."/>
            <person name="Palaniappan K."/>
            <person name="Pillay M."/>
            <person name="Reddy T.B.K."/>
            <person name="Shapiro N."/>
            <person name="Stamatis D."/>
            <person name="Varghese N."/>
            <person name="Woyke T."/>
            <person name="Boden R."/>
            <person name="Freyermuth S.K."/>
            <person name="Kerfeld C.A."/>
        </authorList>
    </citation>
    <scope>NUCLEOTIDE SEQUENCE [LARGE SCALE GENOMIC DNA]</scope>
    <source>
        <strain evidence="3 4">JR-2</strain>
    </source>
</reference>
<dbReference type="InterPro" id="IPR003777">
    <property type="entry name" value="XdhC_CoxI"/>
</dbReference>
<dbReference type="Pfam" id="PF02625">
    <property type="entry name" value="XdhC_CoxI"/>
    <property type="match status" value="1"/>
</dbReference>
<keyword evidence="4" id="KW-1185">Reference proteome</keyword>
<evidence type="ECO:0000313" key="4">
    <source>
        <dbReference type="Proteomes" id="UP000285478"/>
    </source>
</evidence>
<dbReference type="InterPro" id="IPR036291">
    <property type="entry name" value="NAD(P)-bd_dom_sf"/>
</dbReference>
<dbReference type="PANTHER" id="PTHR30388:SF6">
    <property type="entry name" value="XANTHINE DEHYDROGENASE SUBUNIT A-RELATED"/>
    <property type="match status" value="1"/>
</dbReference>